<feature type="domain" description="Methyltransferase" evidence="2">
    <location>
        <begin position="53"/>
        <end position="153"/>
    </location>
</feature>
<sequence>MYNSKYGSTFSPGRPQHQHQYQHQHQPPLAKRPKSHIAYDTLLQIARTPNLKVFDVGCGPGGDLIELLTMGARPSDLIGIDLEPQFSKLACSLAEARSLPVPPFEFVQADVGGLLPYPALSGRTFTPGTMSGIICYRFFHLHPPETQEALLRWLLSLLSVPSSSSNLSGCPTPSILLGLQRSLPARAASGWIPISDSSPSSASSSSDKEIHWVYSSSDWHNLVESSVDEFSSQISLAWVDLDGLSSPILGLKSQTQPQLI</sequence>
<dbReference type="CDD" id="cd02440">
    <property type="entry name" value="AdoMet_MTases"/>
    <property type="match status" value="1"/>
</dbReference>
<feature type="region of interest" description="Disordered" evidence="1">
    <location>
        <begin position="1"/>
        <end position="30"/>
    </location>
</feature>
<dbReference type="EMBL" id="LN483332">
    <property type="protein sequence ID" value="CED85529.1"/>
    <property type="molecule type" value="Genomic_DNA"/>
</dbReference>
<evidence type="ECO:0000313" key="3">
    <source>
        <dbReference type="EMBL" id="CED85529.1"/>
    </source>
</evidence>
<dbReference type="InterPro" id="IPR029063">
    <property type="entry name" value="SAM-dependent_MTases_sf"/>
</dbReference>
<dbReference type="InterPro" id="IPR041698">
    <property type="entry name" value="Methyltransf_25"/>
</dbReference>
<evidence type="ECO:0000259" key="2">
    <source>
        <dbReference type="Pfam" id="PF13649"/>
    </source>
</evidence>
<dbReference type="SUPFAM" id="SSF53335">
    <property type="entry name" value="S-adenosyl-L-methionine-dependent methyltransferases"/>
    <property type="match status" value="1"/>
</dbReference>
<dbReference type="AlphaFoldDB" id="A0A0F7SXR2"/>
<proteinExistence type="predicted"/>
<dbReference type="Pfam" id="PF13649">
    <property type="entry name" value="Methyltransf_25"/>
    <property type="match status" value="1"/>
</dbReference>
<organism evidence="3">
    <name type="scientific">Phaffia rhodozyma</name>
    <name type="common">Yeast</name>
    <name type="synonym">Xanthophyllomyces dendrorhous</name>
    <dbReference type="NCBI Taxonomy" id="264483"/>
    <lineage>
        <taxon>Eukaryota</taxon>
        <taxon>Fungi</taxon>
        <taxon>Dikarya</taxon>
        <taxon>Basidiomycota</taxon>
        <taxon>Agaricomycotina</taxon>
        <taxon>Tremellomycetes</taxon>
        <taxon>Cystofilobasidiales</taxon>
        <taxon>Mrakiaceae</taxon>
        <taxon>Phaffia</taxon>
    </lineage>
</organism>
<protein>
    <recommendedName>
        <fullName evidence="2">Methyltransferase domain-containing protein</fullName>
    </recommendedName>
</protein>
<dbReference type="Gene3D" id="3.40.50.150">
    <property type="entry name" value="Vaccinia Virus protein VP39"/>
    <property type="match status" value="1"/>
</dbReference>
<evidence type="ECO:0000256" key="1">
    <source>
        <dbReference type="SAM" id="MobiDB-lite"/>
    </source>
</evidence>
<reference evidence="3" key="1">
    <citation type="submission" date="2014-08" db="EMBL/GenBank/DDBJ databases">
        <authorList>
            <person name="Sharma Rahul"/>
            <person name="Thines Marco"/>
        </authorList>
    </citation>
    <scope>NUCLEOTIDE SEQUENCE</scope>
</reference>
<name>A0A0F7SXR2_PHARH</name>
<feature type="compositionally biased region" description="Polar residues" evidence="1">
    <location>
        <begin position="1"/>
        <end position="11"/>
    </location>
</feature>
<accession>A0A0F7SXR2</accession>